<reference evidence="13 14" key="2">
    <citation type="submission" date="2019-01" db="EMBL/GenBank/DDBJ databases">
        <title>The decoding of complex shrimp genome reveals the adaptation for benthos swimmer, frequently molting mechanism and breeding impact on genome.</title>
        <authorList>
            <person name="Sun Y."/>
            <person name="Gao Y."/>
            <person name="Yu Y."/>
        </authorList>
    </citation>
    <scope>NUCLEOTIDE SEQUENCE [LARGE SCALE GENOMIC DNA]</scope>
    <source>
        <tissue evidence="13">Muscle</tissue>
    </source>
</reference>
<evidence type="ECO:0000256" key="1">
    <source>
        <dbReference type="ARBA" id="ARBA00004606"/>
    </source>
</evidence>
<keyword evidence="14" id="KW-1185">Reference proteome</keyword>
<dbReference type="EMBL" id="QCYY01000143">
    <property type="protein sequence ID" value="ROT85967.1"/>
    <property type="molecule type" value="Genomic_DNA"/>
</dbReference>
<keyword evidence="6" id="KW-0735">Signal-anchor</keyword>
<keyword evidence="7" id="KW-1133">Transmembrane helix</keyword>
<evidence type="ECO:0000256" key="6">
    <source>
        <dbReference type="ARBA" id="ARBA00022968"/>
    </source>
</evidence>
<dbReference type="Gene3D" id="3.90.550.10">
    <property type="entry name" value="Spore Coat Polysaccharide Biosynthesis Protein SpsA, Chain A"/>
    <property type="match status" value="1"/>
</dbReference>
<evidence type="ECO:0000256" key="3">
    <source>
        <dbReference type="ARBA" id="ARBA00022676"/>
    </source>
</evidence>
<organism evidence="13 14">
    <name type="scientific">Penaeus vannamei</name>
    <name type="common">Whiteleg shrimp</name>
    <name type="synonym">Litopenaeus vannamei</name>
    <dbReference type="NCBI Taxonomy" id="6689"/>
    <lineage>
        <taxon>Eukaryota</taxon>
        <taxon>Metazoa</taxon>
        <taxon>Ecdysozoa</taxon>
        <taxon>Arthropoda</taxon>
        <taxon>Crustacea</taxon>
        <taxon>Multicrustacea</taxon>
        <taxon>Malacostraca</taxon>
        <taxon>Eumalacostraca</taxon>
        <taxon>Eucarida</taxon>
        <taxon>Decapoda</taxon>
        <taxon>Dendrobranchiata</taxon>
        <taxon>Penaeoidea</taxon>
        <taxon>Penaeidae</taxon>
        <taxon>Penaeus</taxon>
    </lineage>
</organism>
<comment type="function">
    <text evidence="10">Glycosyltransferase which elongates the O-linked glucose attached to EGF-like repeats in the extracellular domain of Notch proteins by catalyzing the addition of xylose.</text>
</comment>
<dbReference type="PANTHER" id="PTHR46012:SF2">
    <property type="entry name" value="IP22168P"/>
    <property type="match status" value="1"/>
</dbReference>
<evidence type="ECO:0000256" key="9">
    <source>
        <dbReference type="ARBA" id="ARBA00023180"/>
    </source>
</evidence>
<evidence type="ECO:0000256" key="2">
    <source>
        <dbReference type="ARBA" id="ARBA00006351"/>
    </source>
</evidence>
<evidence type="ECO:0000256" key="12">
    <source>
        <dbReference type="ARBA" id="ARBA00049181"/>
    </source>
</evidence>
<dbReference type="InterPro" id="IPR002495">
    <property type="entry name" value="Glyco_trans_8"/>
</dbReference>
<comment type="catalytic activity">
    <reaction evidence="12">
        <text>3-O-(beta-D-glucosyl)-L-seryl-[EGF-like domain protein] + UDP-alpha-D-xylose = 3-O-[alpha-D-xylosyl-(1-&gt;3)-beta-D-glucosyl]-L-seryl-[EGF-like domain protein] + UDP + H(+)</text>
        <dbReference type="Rhea" id="RHEA:56064"/>
        <dbReference type="Rhea" id="RHEA-COMP:14610"/>
        <dbReference type="Rhea" id="RHEA-COMP:14611"/>
        <dbReference type="ChEBI" id="CHEBI:15378"/>
        <dbReference type="ChEBI" id="CHEBI:57632"/>
        <dbReference type="ChEBI" id="CHEBI:58223"/>
        <dbReference type="ChEBI" id="CHEBI:140575"/>
        <dbReference type="ChEBI" id="CHEBI:140576"/>
        <dbReference type="EC" id="2.4.2.42"/>
    </reaction>
</comment>
<dbReference type="OrthoDB" id="6362155at2759"/>
<comment type="subcellular location">
    <subcellularLocation>
        <location evidence="1">Membrane</location>
        <topology evidence="1">Single-pass type II membrane protein</topology>
    </subcellularLocation>
</comment>
<gene>
    <name evidence="13" type="ORF">C7M84_003174</name>
</gene>
<evidence type="ECO:0000256" key="4">
    <source>
        <dbReference type="ARBA" id="ARBA00022679"/>
    </source>
</evidence>
<dbReference type="Proteomes" id="UP000283509">
    <property type="component" value="Unassembled WGS sequence"/>
</dbReference>
<evidence type="ECO:0000313" key="14">
    <source>
        <dbReference type="Proteomes" id="UP000283509"/>
    </source>
</evidence>
<protein>
    <recommendedName>
        <fullName evidence="11">UDP-D-xylose:beta-D-glucoside alpha-1,3-D-xylosyltransferase</fullName>
        <ecNumber evidence="11">2.4.2.42</ecNumber>
    </recommendedName>
</protein>
<reference evidence="13 14" key="1">
    <citation type="submission" date="2018-04" db="EMBL/GenBank/DDBJ databases">
        <authorList>
            <person name="Zhang X."/>
            <person name="Yuan J."/>
            <person name="Li F."/>
            <person name="Xiang J."/>
        </authorList>
    </citation>
    <scope>NUCLEOTIDE SEQUENCE [LARGE SCALE GENOMIC DNA]</scope>
    <source>
        <tissue evidence="13">Muscle</tissue>
    </source>
</reference>
<name>A0A3R7MU62_PENVA</name>
<keyword evidence="3" id="KW-0328">Glycosyltransferase</keyword>
<sequence length="401" mass="45689">MAFISYIRPIRGRGRPLIPLALVLCIYTFVKFNFSRDDNGRLANFSGEDRISGSGASPGAGQNAEPQAARKEELVFFLILCEGKPKADQGGKKASDISRQIRQSAVMLKSAAALTSTFLRFLVIADSKSLYQQLVDTTSNWPREYQQRLSFEYHDVWYPPSREKMRNMFRVCATERLFLPDMFPDLDAAIYIDTDLVFLRPPEDLWAEFREFNDRQVAAMAPCLYHYGSNRNKIPFYGSSGLNAGIMHMNLTRMKSFPGGGWTPAVMKVFDDFRQKIKLADQDMLNILFHKHPEKLYELGCEWNYRMWQCSQGTNMCPQAATKGVSILHGNALAFVSGAERKLQAVFDAWERHHLGDSLHDLLTSLQKDLSEVSEKRLQSKCAKISNIDAILTMEFEKHVK</sequence>
<evidence type="ECO:0000313" key="13">
    <source>
        <dbReference type="EMBL" id="ROT85967.1"/>
    </source>
</evidence>
<dbReference type="EC" id="2.4.2.42" evidence="11"/>
<evidence type="ECO:0000256" key="11">
    <source>
        <dbReference type="ARBA" id="ARBA00038854"/>
    </source>
</evidence>
<keyword evidence="9" id="KW-0325">Glycoprotein</keyword>
<dbReference type="InterPro" id="IPR029044">
    <property type="entry name" value="Nucleotide-diphossugar_trans"/>
</dbReference>
<keyword evidence="8" id="KW-0472">Membrane</keyword>
<comment type="similarity">
    <text evidence="2">Belongs to the glycosyltransferase 8 family.</text>
</comment>
<evidence type="ECO:0000256" key="8">
    <source>
        <dbReference type="ARBA" id="ARBA00023136"/>
    </source>
</evidence>
<keyword evidence="4 13" id="KW-0808">Transferase</keyword>
<dbReference type="InterPro" id="IPR051993">
    <property type="entry name" value="Glycosyltransferase_8"/>
</dbReference>
<dbReference type="SUPFAM" id="SSF53448">
    <property type="entry name" value="Nucleotide-diphospho-sugar transferases"/>
    <property type="match status" value="1"/>
</dbReference>
<dbReference type="Pfam" id="PF01501">
    <property type="entry name" value="Glyco_transf_8"/>
    <property type="match status" value="1"/>
</dbReference>
<evidence type="ECO:0000256" key="10">
    <source>
        <dbReference type="ARBA" id="ARBA00037301"/>
    </source>
</evidence>
<dbReference type="PANTHER" id="PTHR46012">
    <property type="entry name" value="IP22168P"/>
    <property type="match status" value="1"/>
</dbReference>
<dbReference type="GO" id="GO:0016266">
    <property type="term" value="P:protein O-linked glycosylation via N-acetyl-galactosamine"/>
    <property type="evidence" value="ECO:0007669"/>
    <property type="project" value="TreeGrafter"/>
</dbReference>
<keyword evidence="5" id="KW-0812">Transmembrane</keyword>
<dbReference type="GO" id="GO:0016020">
    <property type="term" value="C:membrane"/>
    <property type="evidence" value="ECO:0007669"/>
    <property type="project" value="UniProtKB-SubCell"/>
</dbReference>
<accession>A0A3R7MU62</accession>
<dbReference type="AlphaFoldDB" id="A0A3R7MU62"/>
<proteinExistence type="inferred from homology"/>
<evidence type="ECO:0000256" key="7">
    <source>
        <dbReference type="ARBA" id="ARBA00022989"/>
    </source>
</evidence>
<evidence type="ECO:0000256" key="5">
    <source>
        <dbReference type="ARBA" id="ARBA00022692"/>
    </source>
</evidence>
<comment type="caution">
    <text evidence="13">The sequence shown here is derived from an EMBL/GenBank/DDBJ whole genome shotgun (WGS) entry which is preliminary data.</text>
</comment>
<dbReference type="GO" id="GO:0140563">
    <property type="term" value="F:UDP-D-xylose:beta-D-glucoside alpha-1,3-D-xylosyltransferase activity"/>
    <property type="evidence" value="ECO:0007669"/>
    <property type="project" value="UniProtKB-EC"/>
</dbReference>